<evidence type="ECO:0000313" key="10">
    <source>
        <dbReference type="Proteomes" id="UP000028545"/>
    </source>
</evidence>
<dbReference type="InterPro" id="IPR036259">
    <property type="entry name" value="MFS_trans_sf"/>
</dbReference>
<feature type="transmembrane region" description="Helical" evidence="7">
    <location>
        <begin position="389"/>
        <end position="413"/>
    </location>
</feature>
<evidence type="ECO:0000256" key="6">
    <source>
        <dbReference type="SAM" id="MobiDB-lite"/>
    </source>
</evidence>
<comment type="caution">
    <text evidence="9">The sequence shown here is derived from an EMBL/GenBank/DDBJ whole genome shotgun (WGS) entry which is preliminary data.</text>
</comment>
<evidence type="ECO:0000313" key="9">
    <source>
        <dbReference type="EMBL" id="KEZ40422.1"/>
    </source>
</evidence>
<keyword evidence="3 7" id="KW-0812">Transmembrane</keyword>
<dbReference type="Gene3D" id="1.20.1250.20">
    <property type="entry name" value="MFS general substrate transporter like domains"/>
    <property type="match status" value="2"/>
</dbReference>
<dbReference type="InterPro" id="IPR011701">
    <property type="entry name" value="MFS"/>
</dbReference>
<feature type="transmembrane region" description="Helical" evidence="7">
    <location>
        <begin position="168"/>
        <end position="188"/>
    </location>
</feature>
<feature type="transmembrane region" description="Helical" evidence="7">
    <location>
        <begin position="200"/>
        <end position="220"/>
    </location>
</feature>
<dbReference type="OrthoDB" id="2250022at2759"/>
<dbReference type="FunFam" id="1.20.1250.20:FF:000057">
    <property type="entry name" value="MFS general substrate transporter"/>
    <property type="match status" value="1"/>
</dbReference>
<dbReference type="AlphaFoldDB" id="A0A084FZB0"/>
<feature type="transmembrane region" description="Helical" evidence="7">
    <location>
        <begin position="334"/>
        <end position="354"/>
    </location>
</feature>
<evidence type="ECO:0000256" key="1">
    <source>
        <dbReference type="ARBA" id="ARBA00004141"/>
    </source>
</evidence>
<evidence type="ECO:0000256" key="2">
    <source>
        <dbReference type="ARBA" id="ARBA00022448"/>
    </source>
</evidence>
<dbReference type="PROSITE" id="PS50850">
    <property type="entry name" value="MFS"/>
    <property type="match status" value="1"/>
</dbReference>
<dbReference type="KEGG" id="sapo:SAPIO_CDS8295"/>
<keyword evidence="5 7" id="KW-0472">Membrane</keyword>
<dbReference type="EMBL" id="JOWA01000121">
    <property type="protein sequence ID" value="KEZ40422.1"/>
    <property type="molecule type" value="Genomic_DNA"/>
</dbReference>
<reference evidence="9 10" key="1">
    <citation type="journal article" date="2014" name="Genome Announc.">
        <title>Draft genome sequence of the pathogenic fungus Scedosporium apiospermum.</title>
        <authorList>
            <person name="Vandeputte P."/>
            <person name="Ghamrawi S."/>
            <person name="Rechenmann M."/>
            <person name="Iltis A."/>
            <person name="Giraud S."/>
            <person name="Fleury M."/>
            <person name="Thornton C."/>
            <person name="Delhaes L."/>
            <person name="Meyer W."/>
            <person name="Papon N."/>
            <person name="Bouchara J.P."/>
        </authorList>
    </citation>
    <scope>NUCLEOTIDE SEQUENCE [LARGE SCALE GENOMIC DNA]</scope>
    <source>
        <strain evidence="9 10">IHEM 14462</strain>
    </source>
</reference>
<dbReference type="OMA" id="KHFLGWG"/>
<dbReference type="PANTHER" id="PTHR43791:SF62">
    <property type="entry name" value="MAJOR FACILITATOR SUPERFAMILY (MFS) PROFILE DOMAIN-CONTAINING PROTEIN"/>
    <property type="match status" value="1"/>
</dbReference>
<dbReference type="VEuPathDB" id="FungiDB:SAPIO_CDS8295"/>
<feature type="transmembrane region" description="Helical" evidence="7">
    <location>
        <begin position="105"/>
        <end position="125"/>
    </location>
</feature>
<dbReference type="FunFam" id="1.20.1250.20:FF:000013">
    <property type="entry name" value="MFS general substrate transporter"/>
    <property type="match status" value="1"/>
</dbReference>
<keyword evidence="4 7" id="KW-1133">Transmembrane helix</keyword>
<evidence type="ECO:0000259" key="8">
    <source>
        <dbReference type="PROSITE" id="PS50850"/>
    </source>
</evidence>
<evidence type="ECO:0000256" key="7">
    <source>
        <dbReference type="SAM" id="Phobius"/>
    </source>
</evidence>
<evidence type="ECO:0000256" key="4">
    <source>
        <dbReference type="ARBA" id="ARBA00022989"/>
    </source>
</evidence>
<feature type="transmembrane region" description="Helical" evidence="7">
    <location>
        <begin position="462"/>
        <end position="479"/>
    </location>
</feature>
<keyword evidence="2" id="KW-0813">Transport</keyword>
<evidence type="ECO:0000256" key="3">
    <source>
        <dbReference type="ARBA" id="ARBA00022692"/>
    </source>
</evidence>
<feature type="transmembrane region" description="Helical" evidence="7">
    <location>
        <begin position="137"/>
        <end position="156"/>
    </location>
</feature>
<comment type="subcellular location">
    <subcellularLocation>
        <location evidence="1">Membrane</location>
        <topology evidence="1">Multi-pass membrane protein</topology>
    </subcellularLocation>
</comment>
<dbReference type="GeneID" id="27727367"/>
<name>A0A084FZB0_PSEDA</name>
<dbReference type="Proteomes" id="UP000028545">
    <property type="component" value="Unassembled WGS sequence"/>
</dbReference>
<feature type="transmembrane region" description="Helical" evidence="7">
    <location>
        <begin position="232"/>
        <end position="254"/>
    </location>
</feature>
<feature type="region of interest" description="Disordered" evidence="6">
    <location>
        <begin position="1"/>
        <end position="27"/>
    </location>
</feature>
<protein>
    <submittedName>
        <fullName evidence="9">Putative Pantothenate transporter</fullName>
    </submittedName>
</protein>
<organism evidence="9 10">
    <name type="scientific">Pseudallescheria apiosperma</name>
    <name type="common">Scedosporium apiospermum</name>
    <dbReference type="NCBI Taxonomy" id="563466"/>
    <lineage>
        <taxon>Eukaryota</taxon>
        <taxon>Fungi</taxon>
        <taxon>Dikarya</taxon>
        <taxon>Ascomycota</taxon>
        <taxon>Pezizomycotina</taxon>
        <taxon>Sordariomycetes</taxon>
        <taxon>Hypocreomycetidae</taxon>
        <taxon>Microascales</taxon>
        <taxon>Microascaceae</taxon>
        <taxon>Scedosporium</taxon>
    </lineage>
</organism>
<feature type="transmembrane region" description="Helical" evidence="7">
    <location>
        <begin position="425"/>
        <end position="442"/>
    </location>
</feature>
<dbReference type="Pfam" id="PF07690">
    <property type="entry name" value="MFS_1"/>
    <property type="match status" value="1"/>
</dbReference>
<accession>A0A084FZB0</accession>
<dbReference type="SUPFAM" id="SSF103473">
    <property type="entry name" value="MFS general substrate transporter"/>
    <property type="match status" value="1"/>
</dbReference>
<proteinExistence type="predicted"/>
<dbReference type="RefSeq" id="XP_016640221.1">
    <property type="nucleotide sequence ID" value="XM_016789958.1"/>
</dbReference>
<gene>
    <name evidence="9" type="ORF">SAPIO_CDS8295</name>
</gene>
<dbReference type="GO" id="GO:0022857">
    <property type="term" value="F:transmembrane transporter activity"/>
    <property type="evidence" value="ECO:0007669"/>
    <property type="project" value="InterPro"/>
</dbReference>
<dbReference type="InterPro" id="IPR020846">
    <property type="entry name" value="MFS_dom"/>
</dbReference>
<keyword evidence="10" id="KW-1185">Reference proteome</keyword>
<sequence length="499" mass="54716">MSEKQVALSTAAPNVQHCEGKTNDDVDFRHSNEEKGLRLDEAQAQADYSGARAKTDAKEIALVRKLDRRILPMLCIMYFLNYLDRTAIASARLNNLEKDLNLKGNQYNTCISILFVGYLLFQLPSNMLMASSHVRPSTYMGICMAIWGVTSGLTAATNNYIGLLMVRFFLGIAEAPFYPGALFLLSIFYTRKEIAARMAILYSANILATAFSGLIAAATFSTIDGAHGIAGWRWLFIIEGIITVVMALLSIPILPDHPSTTKWLTEEERKLAHDRISRDTVQEASHTSNWESLKLAFGDPRLYVLALMQNLHLSANGFTNFFPTVVGTLGFNRTVTLLLTAPPFVLSAVVGPLYGINSGKFNERSWHITGGMGLSMAGFIIAASTLNTAARYIACFCFAVGVYAVNSCILGWVSATLGQTMQKKAISLGFVNMVANASYIYTPYLYPSGDGPRYTMAMGTEAGFAGGVIICVWVLRFWLMATNRKLKRTGEGGGLLYAY</sequence>
<evidence type="ECO:0000256" key="5">
    <source>
        <dbReference type="ARBA" id="ARBA00023136"/>
    </source>
</evidence>
<feature type="transmembrane region" description="Helical" evidence="7">
    <location>
        <begin position="366"/>
        <end position="383"/>
    </location>
</feature>
<feature type="domain" description="Major facilitator superfamily (MFS) profile" evidence="8">
    <location>
        <begin position="70"/>
        <end position="485"/>
    </location>
</feature>
<dbReference type="GO" id="GO:0016020">
    <property type="term" value="C:membrane"/>
    <property type="evidence" value="ECO:0007669"/>
    <property type="project" value="UniProtKB-SubCell"/>
</dbReference>
<feature type="compositionally biased region" description="Basic and acidic residues" evidence="6">
    <location>
        <begin position="18"/>
        <end position="27"/>
    </location>
</feature>
<dbReference type="PANTHER" id="PTHR43791">
    <property type="entry name" value="PERMEASE-RELATED"/>
    <property type="match status" value="1"/>
</dbReference>
<dbReference type="HOGENOM" id="CLU_001265_0_6_1"/>